<dbReference type="AlphaFoldDB" id="A0A6L2M8P0"/>
<accession>A0A6L2M8P0</accession>
<feature type="compositionally biased region" description="Acidic residues" evidence="1">
    <location>
        <begin position="231"/>
        <end position="248"/>
    </location>
</feature>
<gene>
    <name evidence="2" type="ORF">Tci_040990</name>
</gene>
<feature type="region of interest" description="Disordered" evidence="1">
    <location>
        <begin position="202"/>
        <end position="281"/>
    </location>
</feature>
<dbReference type="EMBL" id="BKCJ010005855">
    <property type="protein sequence ID" value="GEU69012.1"/>
    <property type="molecule type" value="Genomic_DNA"/>
</dbReference>
<organism evidence="2">
    <name type="scientific">Tanacetum cinerariifolium</name>
    <name type="common">Dalmatian daisy</name>
    <name type="synonym">Chrysanthemum cinerariifolium</name>
    <dbReference type="NCBI Taxonomy" id="118510"/>
    <lineage>
        <taxon>Eukaryota</taxon>
        <taxon>Viridiplantae</taxon>
        <taxon>Streptophyta</taxon>
        <taxon>Embryophyta</taxon>
        <taxon>Tracheophyta</taxon>
        <taxon>Spermatophyta</taxon>
        <taxon>Magnoliopsida</taxon>
        <taxon>eudicotyledons</taxon>
        <taxon>Gunneridae</taxon>
        <taxon>Pentapetalae</taxon>
        <taxon>asterids</taxon>
        <taxon>campanulids</taxon>
        <taxon>Asterales</taxon>
        <taxon>Asteraceae</taxon>
        <taxon>Asteroideae</taxon>
        <taxon>Anthemideae</taxon>
        <taxon>Anthemidinae</taxon>
        <taxon>Tanacetum</taxon>
    </lineage>
</organism>
<protein>
    <submittedName>
        <fullName evidence="2">Uncharacterized protein</fullName>
    </submittedName>
</protein>
<feature type="compositionally biased region" description="Basic residues" evidence="1">
    <location>
        <begin position="121"/>
        <end position="132"/>
    </location>
</feature>
<evidence type="ECO:0000313" key="2">
    <source>
        <dbReference type="EMBL" id="GEU69012.1"/>
    </source>
</evidence>
<comment type="caution">
    <text evidence="2">The sequence shown here is derived from an EMBL/GenBank/DDBJ whole genome shotgun (WGS) entry which is preliminary data.</text>
</comment>
<sequence length="296" mass="33839">MIADLMTKFLNIPQRIDKDYHSIKDDISLVSVYTIGNVLVRGMLIPDEFLTKEIHATNDFEEYEMMFVGVDVLINKPQPVISTQGTHRSTLRAHRTPNVFTASPQGKKMKQIVGESSSPRKSQKITIRKKKQSTTLTPPPAVEAQENIAKVQKKLDEEEIEKMVEGDEDEESYASVFVDSMINDDVDDFGTKIELESHKEHLEIVNDNDDQIEKEKNDEELETEKKHDDDEKIDEVVMEIDDDDDVEKVDEGVKEKHNADVATGSMEFRKEKMQTPIPSPIRSPRKVSLVLLIRVF</sequence>
<proteinExistence type="predicted"/>
<feature type="region of interest" description="Disordered" evidence="1">
    <location>
        <begin position="100"/>
        <end position="142"/>
    </location>
</feature>
<feature type="compositionally biased region" description="Basic and acidic residues" evidence="1">
    <location>
        <begin position="249"/>
        <end position="259"/>
    </location>
</feature>
<reference evidence="2" key="1">
    <citation type="journal article" date="2019" name="Sci. Rep.">
        <title>Draft genome of Tanacetum cinerariifolium, the natural source of mosquito coil.</title>
        <authorList>
            <person name="Yamashiro T."/>
            <person name="Shiraishi A."/>
            <person name="Satake H."/>
            <person name="Nakayama K."/>
        </authorList>
    </citation>
    <scope>NUCLEOTIDE SEQUENCE</scope>
</reference>
<feature type="compositionally biased region" description="Basic and acidic residues" evidence="1">
    <location>
        <begin position="211"/>
        <end position="230"/>
    </location>
</feature>
<evidence type="ECO:0000256" key="1">
    <source>
        <dbReference type="SAM" id="MobiDB-lite"/>
    </source>
</evidence>
<name>A0A6L2M8P0_TANCI</name>